<dbReference type="Proteomes" id="UP000663760">
    <property type="component" value="Chromosome 3"/>
</dbReference>
<protein>
    <submittedName>
        <fullName evidence="2">Uncharacterized protein</fullName>
    </submittedName>
</protein>
<keyword evidence="3" id="KW-1185">Reference proteome</keyword>
<sequence>MCGRSCHLASPTRPVFSSLTCTTTPCPTTSWPLVTWKGSGAHVPLSRDLSPSAQETPAIRVQPNRSVKTKEPSFRYTA</sequence>
<organism evidence="2 3">
    <name type="scientific">Spirodela intermedia</name>
    <name type="common">Intermediate duckweed</name>
    <dbReference type="NCBI Taxonomy" id="51605"/>
    <lineage>
        <taxon>Eukaryota</taxon>
        <taxon>Viridiplantae</taxon>
        <taxon>Streptophyta</taxon>
        <taxon>Embryophyta</taxon>
        <taxon>Tracheophyta</taxon>
        <taxon>Spermatophyta</taxon>
        <taxon>Magnoliopsida</taxon>
        <taxon>Liliopsida</taxon>
        <taxon>Araceae</taxon>
        <taxon>Lemnoideae</taxon>
        <taxon>Spirodela</taxon>
    </lineage>
</organism>
<accession>A0A7I8K799</accession>
<evidence type="ECO:0000313" key="3">
    <source>
        <dbReference type="Proteomes" id="UP000663760"/>
    </source>
</evidence>
<gene>
    <name evidence="2" type="ORF">SI8410_03003731</name>
</gene>
<name>A0A7I8K799_SPIIN</name>
<dbReference type="AlphaFoldDB" id="A0A7I8K799"/>
<dbReference type="EMBL" id="LR746266">
    <property type="protein sequence ID" value="CAA7392894.1"/>
    <property type="molecule type" value="Genomic_DNA"/>
</dbReference>
<feature type="compositionally biased region" description="Basic and acidic residues" evidence="1">
    <location>
        <begin position="68"/>
        <end position="78"/>
    </location>
</feature>
<proteinExistence type="predicted"/>
<evidence type="ECO:0000313" key="2">
    <source>
        <dbReference type="EMBL" id="CAA7392894.1"/>
    </source>
</evidence>
<reference evidence="2" key="1">
    <citation type="submission" date="2020-02" db="EMBL/GenBank/DDBJ databases">
        <authorList>
            <person name="Scholz U."/>
            <person name="Mascher M."/>
            <person name="Fiebig A."/>
        </authorList>
    </citation>
    <scope>NUCLEOTIDE SEQUENCE</scope>
</reference>
<evidence type="ECO:0000256" key="1">
    <source>
        <dbReference type="SAM" id="MobiDB-lite"/>
    </source>
</evidence>
<feature type="region of interest" description="Disordered" evidence="1">
    <location>
        <begin position="47"/>
        <end position="78"/>
    </location>
</feature>